<sequence>MDKNKEEDIIIEENLDNTQDETVAKEEIQEEAEVKKDKKKDKKKKKDDKDEKLDEYVDRLKRTMAEFDNYRKRTEKEKSQMYDKGKKDVLEQILPLIDNFERALSGNSNEDGEKDTFLQGVEMIYKQFLEMLEGYDIKVIDALEQEFDPKYHNAVMHIEDDQYGDNIIIEEFQKGYMYKEEVLRHSMVKVAN</sequence>
<keyword evidence="4 10" id="KW-0963">Cytoplasm</keyword>
<dbReference type="AlphaFoldDB" id="A0A4V2Q1P1"/>
<dbReference type="PRINTS" id="PR00773">
    <property type="entry name" value="GRPEPROTEIN"/>
</dbReference>
<reference evidence="14 15" key="1">
    <citation type="submission" date="2019-03" db="EMBL/GenBank/DDBJ databases">
        <title>Genomic Encyclopedia of Type Strains, Phase IV (KMG-IV): sequencing the most valuable type-strain genomes for metagenomic binning, comparative biology and taxonomic classification.</title>
        <authorList>
            <person name="Goeker M."/>
        </authorList>
    </citation>
    <scope>NUCLEOTIDE SEQUENCE [LARGE SCALE GENOMIC DNA]</scope>
    <source>
        <strain evidence="14 15">DSM 24176</strain>
    </source>
</reference>
<evidence type="ECO:0000256" key="2">
    <source>
        <dbReference type="ARBA" id="ARBA00009054"/>
    </source>
</evidence>
<dbReference type="HAMAP" id="MF_01151">
    <property type="entry name" value="GrpE"/>
    <property type="match status" value="1"/>
</dbReference>
<evidence type="ECO:0000256" key="8">
    <source>
        <dbReference type="ARBA" id="ARBA00072274"/>
    </source>
</evidence>
<comment type="similarity">
    <text evidence="2 10 12">Belongs to the GrpE family.</text>
</comment>
<dbReference type="GO" id="GO:0051087">
    <property type="term" value="F:protein-folding chaperone binding"/>
    <property type="evidence" value="ECO:0007669"/>
    <property type="project" value="InterPro"/>
</dbReference>
<evidence type="ECO:0000256" key="9">
    <source>
        <dbReference type="ARBA" id="ARBA00076414"/>
    </source>
</evidence>
<feature type="region of interest" description="Disordered" evidence="13">
    <location>
        <begin position="1"/>
        <end position="51"/>
    </location>
</feature>
<evidence type="ECO:0000256" key="7">
    <source>
        <dbReference type="ARBA" id="ARBA00053401"/>
    </source>
</evidence>
<evidence type="ECO:0000256" key="4">
    <source>
        <dbReference type="ARBA" id="ARBA00022490"/>
    </source>
</evidence>
<dbReference type="InterPro" id="IPR013805">
    <property type="entry name" value="GrpE_CC"/>
</dbReference>
<dbReference type="SUPFAM" id="SSF51064">
    <property type="entry name" value="Head domain of nucleotide exchange factor GrpE"/>
    <property type="match status" value="1"/>
</dbReference>
<dbReference type="RefSeq" id="WP_132280903.1">
    <property type="nucleotide sequence ID" value="NZ_SMGQ01000011.1"/>
</dbReference>
<dbReference type="GO" id="GO:0006457">
    <property type="term" value="P:protein folding"/>
    <property type="evidence" value="ECO:0007669"/>
    <property type="project" value="InterPro"/>
</dbReference>
<dbReference type="CDD" id="cd00446">
    <property type="entry name" value="GrpE"/>
    <property type="match status" value="1"/>
</dbReference>
<gene>
    <name evidence="10" type="primary">grpE</name>
    <name evidence="14" type="ORF">EDC19_0821</name>
</gene>
<evidence type="ECO:0000256" key="3">
    <source>
        <dbReference type="ARBA" id="ARBA00011738"/>
    </source>
</evidence>
<dbReference type="FunFam" id="2.30.22.10:FF:000001">
    <property type="entry name" value="Protein GrpE"/>
    <property type="match status" value="1"/>
</dbReference>
<evidence type="ECO:0000256" key="10">
    <source>
        <dbReference type="HAMAP-Rule" id="MF_01151"/>
    </source>
</evidence>
<dbReference type="NCBIfam" id="NF010738">
    <property type="entry name" value="PRK14140.1"/>
    <property type="match status" value="1"/>
</dbReference>
<evidence type="ECO:0000256" key="11">
    <source>
        <dbReference type="RuleBase" id="RU000639"/>
    </source>
</evidence>
<evidence type="ECO:0000256" key="13">
    <source>
        <dbReference type="SAM" id="MobiDB-lite"/>
    </source>
</evidence>
<feature type="compositionally biased region" description="Acidic residues" evidence="13">
    <location>
        <begin position="9"/>
        <end position="19"/>
    </location>
</feature>
<dbReference type="PROSITE" id="PS01071">
    <property type="entry name" value="GRPE"/>
    <property type="match status" value="1"/>
</dbReference>
<keyword evidence="5 10" id="KW-0346">Stress response</keyword>
<comment type="subcellular location">
    <subcellularLocation>
        <location evidence="1 10">Cytoplasm</location>
    </subcellularLocation>
</comment>
<dbReference type="GO" id="GO:0005737">
    <property type="term" value="C:cytoplasm"/>
    <property type="evidence" value="ECO:0007669"/>
    <property type="project" value="UniProtKB-SubCell"/>
</dbReference>
<comment type="subunit">
    <text evidence="3 10">Homodimer.</text>
</comment>
<dbReference type="Gene3D" id="3.90.20.20">
    <property type="match status" value="1"/>
</dbReference>
<evidence type="ECO:0000256" key="1">
    <source>
        <dbReference type="ARBA" id="ARBA00004496"/>
    </source>
</evidence>
<organism evidence="14 15">
    <name type="scientific">Natranaerovirga hydrolytica</name>
    <dbReference type="NCBI Taxonomy" id="680378"/>
    <lineage>
        <taxon>Bacteria</taxon>
        <taxon>Bacillati</taxon>
        <taxon>Bacillota</taxon>
        <taxon>Clostridia</taxon>
        <taxon>Lachnospirales</taxon>
        <taxon>Natranaerovirgaceae</taxon>
        <taxon>Natranaerovirga</taxon>
    </lineage>
</organism>
<dbReference type="Gene3D" id="2.30.22.10">
    <property type="entry name" value="Head domain of nucleotide exchange factor GrpE"/>
    <property type="match status" value="1"/>
</dbReference>
<dbReference type="SUPFAM" id="SSF58014">
    <property type="entry name" value="Coiled-coil domain of nucleotide exchange factor GrpE"/>
    <property type="match status" value="1"/>
</dbReference>
<dbReference type="Pfam" id="PF01025">
    <property type="entry name" value="GrpE"/>
    <property type="match status" value="1"/>
</dbReference>
<dbReference type="GO" id="GO:0000774">
    <property type="term" value="F:adenyl-nucleotide exchange factor activity"/>
    <property type="evidence" value="ECO:0007669"/>
    <property type="project" value="InterPro"/>
</dbReference>
<proteinExistence type="inferred from homology"/>
<name>A0A4V2Q1P1_9FIRM</name>
<accession>A0A4V2Q1P1</accession>
<keyword evidence="15" id="KW-1185">Reference proteome</keyword>
<dbReference type="PANTHER" id="PTHR21237">
    <property type="entry name" value="GRPE PROTEIN"/>
    <property type="match status" value="1"/>
</dbReference>
<dbReference type="EMBL" id="SMGQ01000011">
    <property type="protein sequence ID" value="TCK98401.1"/>
    <property type="molecule type" value="Genomic_DNA"/>
</dbReference>
<dbReference type="GO" id="GO:0051082">
    <property type="term" value="F:unfolded protein binding"/>
    <property type="evidence" value="ECO:0007669"/>
    <property type="project" value="TreeGrafter"/>
</dbReference>
<feature type="compositionally biased region" description="Basic and acidic residues" evidence="13">
    <location>
        <begin position="22"/>
        <end position="36"/>
    </location>
</feature>
<dbReference type="PANTHER" id="PTHR21237:SF23">
    <property type="entry name" value="GRPE PROTEIN HOMOLOG, MITOCHONDRIAL"/>
    <property type="match status" value="1"/>
</dbReference>
<dbReference type="InterPro" id="IPR009012">
    <property type="entry name" value="GrpE_head"/>
</dbReference>
<comment type="caution">
    <text evidence="14">The sequence shown here is derived from an EMBL/GenBank/DDBJ whole genome shotgun (WGS) entry which is preliminary data.</text>
</comment>
<evidence type="ECO:0000256" key="5">
    <source>
        <dbReference type="ARBA" id="ARBA00023016"/>
    </source>
</evidence>
<feature type="compositionally biased region" description="Basic residues" evidence="13">
    <location>
        <begin position="37"/>
        <end position="46"/>
    </location>
</feature>
<evidence type="ECO:0000256" key="12">
    <source>
        <dbReference type="RuleBase" id="RU004478"/>
    </source>
</evidence>
<dbReference type="OrthoDB" id="9812586at2"/>
<dbReference type="InterPro" id="IPR000740">
    <property type="entry name" value="GrpE"/>
</dbReference>
<dbReference type="Proteomes" id="UP000294545">
    <property type="component" value="Unassembled WGS sequence"/>
</dbReference>
<keyword evidence="6 10" id="KW-0143">Chaperone</keyword>
<comment type="function">
    <text evidence="7 10 11">Participates actively in the response to hyperosmotic and heat shock by preventing the aggregation of stress-denatured proteins, in association with DnaK and GrpE. It is the nucleotide exchange factor for DnaK and may function as a thermosensor. Unfolded proteins bind initially to DnaJ; upon interaction with the DnaJ-bound protein, DnaK hydrolyzes its bound ATP, resulting in the formation of a stable complex. GrpE releases ADP from DnaK; ATP binding to DnaK triggers the release of the substrate protein, thus completing the reaction cycle. Several rounds of ATP-dependent interactions between DnaJ, DnaK and GrpE are required for fully efficient folding.</text>
</comment>
<evidence type="ECO:0000256" key="6">
    <source>
        <dbReference type="ARBA" id="ARBA00023186"/>
    </source>
</evidence>
<dbReference type="GO" id="GO:0042803">
    <property type="term" value="F:protein homodimerization activity"/>
    <property type="evidence" value="ECO:0007669"/>
    <property type="project" value="InterPro"/>
</dbReference>
<protein>
    <recommendedName>
        <fullName evidence="8 10">Protein GrpE</fullName>
    </recommendedName>
    <alternativeName>
        <fullName evidence="9 10">HSP-70 cofactor</fullName>
    </alternativeName>
</protein>
<evidence type="ECO:0000313" key="15">
    <source>
        <dbReference type="Proteomes" id="UP000294545"/>
    </source>
</evidence>
<evidence type="ECO:0000313" key="14">
    <source>
        <dbReference type="EMBL" id="TCK98401.1"/>
    </source>
</evidence>